<proteinExistence type="predicted"/>
<dbReference type="AlphaFoldDB" id="A0A1B6M7J0"/>
<sequence length="116" mass="11935">TPPALSVGLSTMYAPLLVLLAALGGACGFGRLMWPGTSTNTNPLRNIPNTINAMQGMTGRYSAGQELSHNAVGSRYGSLPVLHLLNVLGQGRGREHSVQDGSGLSGGSQQYIQGAA</sequence>
<gene>
    <name evidence="2" type="ORF">g.15256</name>
</gene>
<accession>A0A1B6M7J0</accession>
<dbReference type="EMBL" id="GEBQ01008088">
    <property type="protein sequence ID" value="JAT31889.1"/>
    <property type="molecule type" value="Transcribed_RNA"/>
</dbReference>
<keyword evidence="1" id="KW-0472">Membrane</keyword>
<keyword evidence="1" id="KW-0812">Transmembrane</keyword>
<feature type="non-terminal residue" evidence="2">
    <location>
        <position position="116"/>
    </location>
</feature>
<evidence type="ECO:0000256" key="1">
    <source>
        <dbReference type="SAM" id="Phobius"/>
    </source>
</evidence>
<organism evidence="2">
    <name type="scientific">Graphocephala atropunctata</name>
    <dbReference type="NCBI Taxonomy" id="36148"/>
    <lineage>
        <taxon>Eukaryota</taxon>
        <taxon>Metazoa</taxon>
        <taxon>Ecdysozoa</taxon>
        <taxon>Arthropoda</taxon>
        <taxon>Hexapoda</taxon>
        <taxon>Insecta</taxon>
        <taxon>Pterygota</taxon>
        <taxon>Neoptera</taxon>
        <taxon>Paraneoptera</taxon>
        <taxon>Hemiptera</taxon>
        <taxon>Auchenorrhyncha</taxon>
        <taxon>Membracoidea</taxon>
        <taxon>Cicadellidae</taxon>
        <taxon>Cicadellinae</taxon>
        <taxon>Cicadellini</taxon>
        <taxon>Graphocephala</taxon>
    </lineage>
</organism>
<feature type="non-terminal residue" evidence="2">
    <location>
        <position position="1"/>
    </location>
</feature>
<evidence type="ECO:0000313" key="2">
    <source>
        <dbReference type="EMBL" id="JAT31889.1"/>
    </source>
</evidence>
<keyword evidence="1" id="KW-1133">Transmembrane helix</keyword>
<name>A0A1B6M7J0_9HEMI</name>
<feature type="transmembrane region" description="Helical" evidence="1">
    <location>
        <begin position="12"/>
        <end position="34"/>
    </location>
</feature>
<protein>
    <submittedName>
        <fullName evidence="2">Uncharacterized protein</fullName>
    </submittedName>
</protein>
<reference evidence="2" key="1">
    <citation type="submission" date="2015-11" db="EMBL/GenBank/DDBJ databases">
        <title>De novo transcriptome assembly of four potential Pierce s Disease insect vectors from Arizona vineyards.</title>
        <authorList>
            <person name="Tassone E.E."/>
        </authorList>
    </citation>
    <scope>NUCLEOTIDE SEQUENCE</scope>
</reference>